<keyword evidence="3" id="KW-1185">Reference proteome</keyword>
<evidence type="ECO:0000313" key="2">
    <source>
        <dbReference type="EMBL" id="SFN70338.1"/>
    </source>
</evidence>
<dbReference type="RefSeq" id="WP_175494796.1">
    <property type="nucleotide sequence ID" value="NZ_FOVL01000013.1"/>
</dbReference>
<protein>
    <submittedName>
        <fullName evidence="2">Uncharacterized protein</fullName>
    </submittedName>
</protein>
<sequence length="48" mass="5405">MSKQRDRKVLSILGGIVVLFLIFAFLNRGEIKKGYEAGMNAECETRSD</sequence>
<dbReference type="STRING" id="287099.SAMN05660413_02213"/>
<feature type="transmembrane region" description="Helical" evidence="1">
    <location>
        <begin position="9"/>
        <end position="26"/>
    </location>
</feature>
<proteinExistence type="predicted"/>
<name>A0A1I5B6I8_9FLAO</name>
<evidence type="ECO:0000256" key="1">
    <source>
        <dbReference type="SAM" id="Phobius"/>
    </source>
</evidence>
<accession>A0A1I5B6I8</accession>
<keyword evidence="1" id="KW-0812">Transmembrane</keyword>
<dbReference type="Proteomes" id="UP000199153">
    <property type="component" value="Unassembled WGS sequence"/>
</dbReference>
<evidence type="ECO:0000313" key="3">
    <source>
        <dbReference type="Proteomes" id="UP000199153"/>
    </source>
</evidence>
<organism evidence="2 3">
    <name type="scientific">Salegentibacter flavus</name>
    <dbReference type="NCBI Taxonomy" id="287099"/>
    <lineage>
        <taxon>Bacteria</taxon>
        <taxon>Pseudomonadati</taxon>
        <taxon>Bacteroidota</taxon>
        <taxon>Flavobacteriia</taxon>
        <taxon>Flavobacteriales</taxon>
        <taxon>Flavobacteriaceae</taxon>
        <taxon>Salegentibacter</taxon>
    </lineage>
</organism>
<keyword evidence="1" id="KW-0472">Membrane</keyword>
<keyword evidence="1" id="KW-1133">Transmembrane helix</keyword>
<gene>
    <name evidence="2" type="ORF">SAMN05660413_02213</name>
</gene>
<reference evidence="2 3" key="1">
    <citation type="submission" date="2016-10" db="EMBL/GenBank/DDBJ databases">
        <authorList>
            <person name="de Groot N.N."/>
        </authorList>
    </citation>
    <scope>NUCLEOTIDE SEQUENCE [LARGE SCALE GENOMIC DNA]</scope>
    <source>
        <strain evidence="2 3">DSM 17794</strain>
    </source>
</reference>
<dbReference type="AlphaFoldDB" id="A0A1I5B6I8"/>
<dbReference type="EMBL" id="FOVL01000013">
    <property type="protein sequence ID" value="SFN70338.1"/>
    <property type="molecule type" value="Genomic_DNA"/>
</dbReference>